<dbReference type="InterPro" id="IPR040468">
    <property type="entry name" value="TRAF3IP1_N"/>
</dbReference>
<evidence type="ECO:0000256" key="9">
    <source>
        <dbReference type="ARBA" id="ARBA00070492"/>
    </source>
</evidence>
<keyword evidence="4" id="KW-0970">Cilium biogenesis/degradation</keyword>
<accession>A0A9P0FCY5</accession>
<feature type="compositionally biased region" description="Basic and acidic residues" evidence="11">
    <location>
        <begin position="181"/>
        <end position="244"/>
    </location>
</feature>
<evidence type="ECO:0000313" key="15">
    <source>
        <dbReference type="Proteomes" id="UP001154078"/>
    </source>
</evidence>
<dbReference type="AlphaFoldDB" id="A0A9P0FCY5"/>
<dbReference type="EMBL" id="OV121133">
    <property type="protein sequence ID" value="CAH0550770.1"/>
    <property type="molecule type" value="Genomic_DNA"/>
</dbReference>
<evidence type="ECO:0000256" key="1">
    <source>
        <dbReference type="ARBA" id="ARBA00004120"/>
    </source>
</evidence>
<feature type="region of interest" description="Disordered" evidence="11">
    <location>
        <begin position="139"/>
        <end position="361"/>
    </location>
</feature>
<organism evidence="14 15">
    <name type="scientific">Brassicogethes aeneus</name>
    <name type="common">Rape pollen beetle</name>
    <name type="synonym">Meligethes aeneus</name>
    <dbReference type="NCBI Taxonomy" id="1431903"/>
    <lineage>
        <taxon>Eukaryota</taxon>
        <taxon>Metazoa</taxon>
        <taxon>Ecdysozoa</taxon>
        <taxon>Arthropoda</taxon>
        <taxon>Hexapoda</taxon>
        <taxon>Insecta</taxon>
        <taxon>Pterygota</taxon>
        <taxon>Neoptera</taxon>
        <taxon>Endopterygota</taxon>
        <taxon>Coleoptera</taxon>
        <taxon>Polyphaga</taxon>
        <taxon>Cucujiformia</taxon>
        <taxon>Nitidulidae</taxon>
        <taxon>Meligethinae</taxon>
        <taxon>Brassicogethes</taxon>
    </lineage>
</organism>
<evidence type="ECO:0000256" key="8">
    <source>
        <dbReference type="ARBA" id="ARBA00043971"/>
    </source>
</evidence>
<dbReference type="GO" id="GO:0048731">
    <property type="term" value="P:system development"/>
    <property type="evidence" value="ECO:0007669"/>
    <property type="project" value="UniProtKB-ARBA"/>
</dbReference>
<feature type="compositionally biased region" description="Low complexity" evidence="11">
    <location>
        <begin position="342"/>
        <end position="358"/>
    </location>
</feature>
<dbReference type="PANTHER" id="PTHR31363:SF0">
    <property type="entry name" value="TRAF3-INTERACTING PROTEIN 1"/>
    <property type="match status" value="1"/>
</dbReference>
<dbReference type="OrthoDB" id="10258914at2759"/>
<reference evidence="14" key="1">
    <citation type="submission" date="2021-12" db="EMBL/GenBank/DDBJ databases">
        <authorList>
            <person name="King R."/>
        </authorList>
    </citation>
    <scope>NUCLEOTIDE SEQUENCE</scope>
</reference>
<dbReference type="GO" id="GO:0030992">
    <property type="term" value="C:intraciliary transport particle B"/>
    <property type="evidence" value="ECO:0007669"/>
    <property type="project" value="TreeGrafter"/>
</dbReference>
<evidence type="ECO:0000259" key="12">
    <source>
        <dbReference type="Pfam" id="PF10243"/>
    </source>
</evidence>
<dbReference type="GO" id="GO:0070507">
    <property type="term" value="P:regulation of microtubule cytoskeleton organization"/>
    <property type="evidence" value="ECO:0007669"/>
    <property type="project" value="TreeGrafter"/>
</dbReference>
<protein>
    <recommendedName>
        <fullName evidence="9">TRAF3-interacting protein 1</fullName>
    </recommendedName>
</protein>
<dbReference type="Pfam" id="PF10243">
    <property type="entry name" value="MIP-T3"/>
    <property type="match status" value="1"/>
</dbReference>
<evidence type="ECO:0000256" key="6">
    <source>
        <dbReference type="ARBA" id="ARBA00023212"/>
    </source>
</evidence>
<name>A0A9P0FCY5_BRAAE</name>
<sequence length="558" mass="63461">MSGEVSPEMIKKTQNTLGKFVKKPALTEKLLKKPPFRFLHDILKAVVKETGFLKDLYSEAELNSDNVKEKDSKIAFLNKLINAVKSITKTDLNVRSSKIVAGLEPSETNLLLQTIGQAIDKKLDSREYVKSINDANLSTEKNKVKRPSEKEEKVKKSSKTDDDKKSTTKKVSKKPSVETPKSTDRIKLNTPREKKIVKKKEEISKEKSSKVKSSKTESKIINEEPKIVTKESPREEKLETKESIVENTTIIKETPKEIKKDEQETKTVEENTEPKKNSHKNEENQNESHVFKRPGSSALVRPKSARPKSGDREKIIAVQKNVETPLNPIEISTPIQRPKSTLRPPSVRPSSARPGAPRLRPDSALPIQEHITMGNINVIVENVDVGDEEDIVVIQTAPEIVEEPPVMSELKVPEENKGHLVEQILKQIEEEGDNRKKIEIDWEEDASRGKEATNKEITQLRSMIQNLTKTANPLGKLLNYLHEDIEAMVNELQMWSSTKKQLLKEIDKQKKISNESNKPLLSQLEHVQQEIKKQEIEIIHVRSNILKNDQRIKELLIK</sequence>
<proteinExistence type="inferred from homology"/>
<gene>
    <name evidence="14" type="ORF">MELIAE_LOCUS3511</name>
</gene>
<dbReference type="GO" id="GO:0060271">
    <property type="term" value="P:cilium assembly"/>
    <property type="evidence" value="ECO:0007669"/>
    <property type="project" value="TreeGrafter"/>
</dbReference>
<evidence type="ECO:0000256" key="5">
    <source>
        <dbReference type="ARBA" id="ARBA00023054"/>
    </source>
</evidence>
<keyword evidence="5 10" id="KW-0175">Coiled coil</keyword>
<keyword evidence="6" id="KW-0206">Cytoskeleton</keyword>
<evidence type="ECO:0000256" key="3">
    <source>
        <dbReference type="ARBA" id="ARBA00022490"/>
    </source>
</evidence>
<dbReference type="GO" id="GO:0008017">
    <property type="term" value="F:microtubule binding"/>
    <property type="evidence" value="ECO:0007669"/>
    <property type="project" value="InterPro"/>
</dbReference>
<dbReference type="InterPro" id="IPR041476">
    <property type="entry name" value="TRAF3IP1_C"/>
</dbReference>
<dbReference type="InterPro" id="IPR018799">
    <property type="entry name" value="TRAF3IP1"/>
</dbReference>
<evidence type="ECO:0000256" key="2">
    <source>
        <dbReference type="ARBA" id="ARBA00004430"/>
    </source>
</evidence>
<comment type="subcellular location">
    <subcellularLocation>
        <location evidence="2">Cytoplasm</location>
        <location evidence="2">Cytoskeleton</location>
        <location evidence="2">Cilium axoneme</location>
    </subcellularLocation>
    <subcellularLocation>
        <location evidence="1">Cytoplasm</location>
        <location evidence="1">Cytoskeleton</location>
        <location evidence="1">Cilium basal body</location>
    </subcellularLocation>
</comment>
<feature type="compositionally biased region" description="Basic and acidic residues" evidence="11">
    <location>
        <begin position="140"/>
        <end position="166"/>
    </location>
</feature>
<dbReference type="Proteomes" id="UP001154078">
    <property type="component" value="Chromosome 2"/>
</dbReference>
<evidence type="ECO:0000256" key="10">
    <source>
        <dbReference type="SAM" id="Coils"/>
    </source>
</evidence>
<dbReference type="PANTHER" id="PTHR31363">
    <property type="entry name" value="TRAF3-INTERACTING PROTEIN 1"/>
    <property type="match status" value="1"/>
</dbReference>
<evidence type="ECO:0000256" key="11">
    <source>
        <dbReference type="SAM" id="MobiDB-lite"/>
    </source>
</evidence>
<evidence type="ECO:0000256" key="7">
    <source>
        <dbReference type="ARBA" id="ARBA00023273"/>
    </source>
</evidence>
<keyword evidence="3" id="KW-0963">Cytoplasm</keyword>
<keyword evidence="15" id="KW-1185">Reference proteome</keyword>
<evidence type="ECO:0000313" key="14">
    <source>
        <dbReference type="EMBL" id="CAH0550770.1"/>
    </source>
</evidence>
<feature type="domain" description="TRAF3-interacting protein 1 N-terminal" evidence="12">
    <location>
        <begin position="10"/>
        <end position="118"/>
    </location>
</feature>
<feature type="compositionally biased region" description="Basic and acidic residues" evidence="11">
    <location>
        <begin position="253"/>
        <end position="283"/>
    </location>
</feature>
<evidence type="ECO:0000256" key="4">
    <source>
        <dbReference type="ARBA" id="ARBA00022794"/>
    </source>
</evidence>
<dbReference type="FunFam" id="1.10.418.50:FF:000001">
    <property type="entry name" value="TRAF3-interacting protein 1 isoform X1"/>
    <property type="match status" value="1"/>
</dbReference>
<feature type="coiled-coil region" evidence="10">
    <location>
        <begin position="450"/>
        <end position="544"/>
    </location>
</feature>
<dbReference type="InterPro" id="IPR042576">
    <property type="entry name" value="TRAF3IP1_N_sf"/>
</dbReference>
<dbReference type="GO" id="GO:0005930">
    <property type="term" value="C:axoneme"/>
    <property type="evidence" value="ECO:0007669"/>
    <property type="project" value="UniProtKB-SubCell"/>
</dbReference>
<comment type="similarity">
    <text evidence="8">Belongs to the TRAF3IP1 family.</text>
</comment>
<dbReference type="Pfam" id="PF17749">
    <property type="entry name" value="MIP-T3_C"/>
    <property type="match status" value="1"/>
</dbReference>
<dbReference type="GO" id="GO:0048513">
    <property type="term" value="P:animal organ development"/>
    <property type="evidence" value="ECO:0007669"/>
    <property type="project" value="UniProtKB-ARBA"/>
</dbReference>
<keyword evidence="7" id="KW-0966">Cell projection</keyword>
<feature type="domain" description="TRAF3-interacting protein 1 C-terminal" evidence="13">
    <location>
        <begin position="414"/>
        <end position="556"/>
    </location>
</feature>
<dbReference type="GO" id="GO:0042073">
    <property type="term" value="P:intraciliary transport"/>
    <property type="evidence" value="ECO:0007669"/>
    <property type="project" value="TreeGrafter"/>
</dbReference>
<dbReference type="Gene3D" id="1.10.418.50">
    <property type="entry name" value="Microtubule-binding protein MIP-T3"/>
    <property type="match status" value="1"/>
</dbReference>
<evidence type="ECO:0000259" key="13">
    <source>
        <dbReference type="Pfam" id="PF17749"/>
    </source>
</evidence>
<dbReference type="GO" id="GO:0036064">
    <property type="term" value="C:ciliary basal body"/>
    <property type="evidence" value="ECO:0007669"/>
    <property type="project" value="TreeGrafter"/>
</dbReference>